<keyword evidence="1" id="KW-1133">Transmembrane helix</keyword>
<evidence type="ECO:0000313" key="2">
    <source>
        <dbReference type="EMBL" id="ASA21121.1"/>
    </source>
</evidence>
<reference evidence="2 3" key="1">
    <citation type="submission" date="2017-06" db="EMBL/GenBank/DDBJ databases">
        <title>Complete genome sequence of Paenibacillus donghaensis KCTC 13049T isolated from East Sea sediment, South Korea.</title>
        <authorList>
            <person name="Jung B.K."/>
            <person name="Hong S.-J."/>
            <person name="Shin J.-H."/>
        </authorList>
    </citation>
    <scope>NUCLEOTIDE SEQUENCE [LARGE SCALE GENOMIC DNA]</scope>
    <source>
        <strain evidence="2 3">KCTC 13049</strain>
    </source>
</reference>
<keyword evidence="1" id="KW-0812">Transmembrane</keyword>
<protein>
    <submittedName>
        <fullName evidence="2">Uncharacterized protein</fullName>
    </submittedName>
</protein>
<proteinExistence type="predicted"/>
<organism evidence="2 3">
    <name type="scientific">Paenibacillus donghaensis</name>
    <dbReference type="NCBI Taxonomy" id="414771"/>
    <lineage>
        <taxon>Bacteria</taxon>
        <taxon>Bacillati</taxon>
        <taxon>Bacillota</taxon>
        <taxon>Bacilli</taxon>
        <taxon>Bacillales</taxon>
        <taxon>Paenibacillaceae</taxon>
        <taxon>Paenibacillus</taxon>
    </lineage>
</organism>
<sequence length="228" mass="26525">MLKETKARTAKVLLWLGIALIAAAAFYFLFWGSPWEAKHKQTQFKSYLKERYQQDFEIKKLDFDFMHRTYHAYAYPLLEPNLRFHVGQEIDSQALSDAYPRELWKYQATQALKPLIMQQFPEATSIFIEIQNVNELTEDQLTQLPSFKHAASVRIGVTLEDISITESNEPDQLERVLQLLDTLQAEGSNLDNIGFTYTNEVLHLNKQQIAESLEDHDVDSSLLKEREQ</sequence>
<dbReference type="KEGG" id="pdh:B9T62_10180"/>
<evidence type="ECO:0000256" key="1">
    <source>
        <dbReference type="SAM" id="Phobius"/>
    </source>
</evidence>
<gene>
    <name evidence="2" type="ORF">B9T62_10180</name>
</gene>
<accession>A0A2Z2KM53</accession>
<feature type="transmembrane region" description="Helical" evidence="1">
    <location>
        <begin position="12"/>
        <end position="31"/>
    </location>
</feature>
<dbReference type="OrthoDB" id="2887825at2"/>
<name>A0A2Z2KM53_9BACL</name>
<dbReference type="EMBL" id="CP021780">
    <property type="protein sequence ID" value="ASA21121.1"/>
    <property type="molecule type" value="Genomic_DNA"/>
</dbReference>
<dbReference type="Proteomes" id="UP000249890">
    <property type="component" value="Chromosome"/>
</dbReference>
<dbReference type="RefSeq" id="WP_087915134.1">
    <property type="nucleotide sequence ID" value="NZ_CP021780.1"/>
</dbReference>
<keyword evidence="3" id="KW-1185">Reference proteome</keyword>
<evidence type="ECO:0000313" key="3">
    <source>
        <dbReference type="Proteomes" id="UP000249890"/>
    </source>
</evidence>
<dbReference type="AlphaFoldDB" id="A0A2Z2KM53"/>
<keyword evidence="1" id="KW-0472">Membrane</keyword>